<protein>
    <recommendedName>
        <fullName evidence="6">G-protein coupled receptors family 1 profile domain-containing protein</fullName>
    </recommendedName>
</protein>
<evidence type="ECO:0000259" key="6">
    <source>
        <dbReference type="PROSITE" id="PS50262"/>
    </source>
</evidence>
<keyword evidence="8" id="KW-1185">Reference proteome</keyword>
<feature type="domain" description="G-protein coupled receptors family 1 profile" evidence="6">
    <location>
        <begin position="1"/>
        <end position="61"/>
    </location>
</feature>
<evidence type="ECO:0000256" key="5">
    <source>
        <dbReference type="SAM" id="Phobius"/>
    </source>
</evidence>
<comment type="caution">
    <text evidence="7">The sequence shown here is derived from an EMBL/GenBank/DDBJ whole genome shotgun (WGS) entry which is preliminary data.</text>
</comment>
<keyword evidence="3 5" id="KW-1133">Transmembrane helix</keyword>
<keyword evidence="2 5" id="KW-0812">Transmembrane</keyword>
<dbReference type="PANTHER" id="PTHR23017">
    <property type="entry name" value="SERPENTINE RECEPTOR, CLASS X"/>
    <property type="match status" value="1"/>
</dbReference>
<reference evidence="7" key="1">
    <citation type="submission" date="2023-10" db="EMBL/GenBank/DDBJ databases">
        <title>Genome assembly of Pristionchus species.</title>
        <authorList>
            <person name="Yoshida K."/>
            <person name="Sommer R.J."/>
        </authorList>
    </citation>
    <scope>NUCLEOTIDE SEQUENCE</scope>
    <source>
        <strain evidence="7">RS5133</strain>
    </source>
</reference>
<evidence type="ECO:0000256" key="3">
    <source>
        <dbReference type="ARBA" id="ARBA00022989"/>
    </source>
</evidence>
<comment type="subcellular location">
    <subcellularLocation>
        <location evidence="1">Membrane</location>
    </subcellularLocation>
</comment>
<name>A0AAV5VTJ6_9BILA</name>
<evidence type="ECO:0000256" key="2">
    <source>
        <dbReference type="ARBA" id="ARBA00022692"/>
    </source>
</evidence>
<dbReference type="GO" id="GO:0016020">
    <property type="term" value="C:membrane"/>
    <property type="evidence" value="ECO:0007669"/>
    <property type="project" value="UniProtKB-SubCell"/>
</dbReference>
<dbReference type="Gene3D" id="1.20.1070.10">
    <property type="entry name" value="Rhodopsin 7-helix transmembrane proteins"/>
    <property type="match status" value="1"/>
</dbReference>
<accession>A0AAV5VTJ6</accession>
<evidence type="ECO:0000313" key="8">
    <source>
        <dbReference type="Proteomes" id="UP001432322"/>
    </source>
</evidence>
<evidence type="ECO:0000256" key="4">
    <source>
        <dbReference type="ARBA" id="ARBA00023136"/>
    </source>
</evidence>
<feature type="non-terminal residue" evidence="7">
    <location>
        <position position="1"/>
    </location>
</feature>
<dbReference type="InterPro" id="IPR019430">
    <property type="entry name" value="7TM_GPCR_serpentine_rcpt_Srx"/>
</dbReference>
<dbReference type="CDD" id="cd00637">
    <property type="entry name" value="7tm_classA_rhodopsin-like"/>
    <property type="match status" value="1"/>
</dbReference>
<dbReference type="InterPro" id="IPR017452">
    <property type="entry name" value="GPCR_Rhodpsn_7TM"/>
</dbReference>
<feature type="transmembrane region" description="Helical" evidence="5">
    <location>
        <begin position="43"/>
        <end position="67"/>
    </location>
</feature>
<dbReference type="PROSITE" id="PS50262">
    <property type="entry name" value="G_PROTEIN_RECEP_F1_2"/>
    <property type="match status" value="1"/>
</dbReference>
<feature type="transmembrane region" description="Helical" evidence="5">
    <location>
        <begin position="12"/>
        <end position="31"/>
    </location>
</feature>
<dbReference type="AlphaFoldDB" id="A0AAV5VTJ6"/>
<evidence type="ECO:0000313" key="7">
    <source>
        <dbReference type="EMBL" id="GMT21683.1"/>
    </source>
</evidence>
<dbReference type="PANTHER" id="PTHR23017:SF3">
    <property type="entry name" value="G-PROTEIN COUPLED RECEPTORS FAMILY 1 PROFILE DOMAIN-CONTAINING PROTEIN"/>
    <property type="match status" value="1"/>
</dbReference>
<sequence>NQLAMASWIVGIRFHLLISFNRFIAIIFPLHSRKYITAKSTKMAVAFIIILSIIFTSPLILAPGVWFCYDHADMRWLFAQNQRSIAYAEFGMVRFVHVQVWTHPRTESPEQLF</sequence>
<organism evidence="7 8">
    <name type="scientific">Pristionchus fissidentatus</name>
    <dbReference type="NCBI Taxonomy" id="1538716"/>
    <lineage>
        <taxon>Eukaryota</taxon>
        <taxon>Metazoa</taxon>
        <taxon>Ecdysozoa</taxon>
        <taxon>Nematoda</taxon>
        <taxon>Chromadorea</taxon>
        <taxon>Rhabditida</taxon>
        <taxon>Rhabditina</taxon>
        <taxon>Diplogasteromorpha</taxon>
        <taxon>Diplogasteroidea</taxon>
        <taxon>Neodiplogasteridae</taxon>
        <taxon>Pristionchus</taxon>
    </lineage>
</organism>
<evidence type="ECO:0000256" key="1">
    <source>
        <dbReference type="ARBA" id="ARBA00004370"/>
    </source>
</evidence>
<dbReference type="Pfam" id="PF10328">
    <property type="entry name" value="7TM_GPCR_Srx"/>
    <property type="match status" value="1"/>
</dbReference>
<dbReference type="SUPFAM" id="SSF81321">
    <property type="entry name" value="Family A G protein-coupled receptor-like"/>
    <property type="match status" value="1"/>
</dbReference>
<proteinExistence type="predicted"/>
<dbReference type="EMBL" id="BTSY01000004">
    <property type="protein sequence ID" value="GMT21683.1"/>
    <property type="molecule type" value="Genomic_DNA"/>
</dbReference>
<dbReference type="Proteomes" id="UP001432322">
    <property type="component" value="Unassembled WGS sequence"/>
</dbReference>
<keyword evidence="4 5" id="KW-0472">Membrane</keyword>
<gene>
    <name evidence="7" type="ORF">PFISCL1PPCAC_12980</name>
</gene>